<dbReference type="Gene3D" id="3.40.720.10">
    <property type="entry name" value="Alkaline Phosphatase, subunit A"/>
    <property type="match status" value="1"/>
</dbReference>
<feature type="transmembrane region" description="Helical" evidence="8">
    <location>
        <begin position="12"/>
        <end position="33"/>
    </location>
</feature>
<evidence type="ECO:0000313" key="10">
    <source>
        <dbReference type="EMBL" id="SFH76638.1"/>
    </source>
</evidence>
<comment type="subcellular location">
    <subcellularLocation>
        <location evidence="1">Cell membrane</location>
        <topology evidence="1">Multi-pass membrane protein</topology>
    </subcellularLocation>
</comment>
<dbReference type="AlphaFoldDB" id="A0A1I3CQJ9"/>
<dbReference type="InterPro" id="IPR000917">
    <property type="entry name" value="Sulfatase_N"/>
</dbReference>
<feature type="transmembrane region" description="Helical" evidence="8">
    <location>
        <begin position="118"/>
        <end position="148"/>
    </location>
</feature>
<feature type="coiled-coil region" evidence="7">
    <location>
        <begin position="232"/>
        <end position="259"/>
    </location>
</feature>
<proteinExistence type="predicted"/>
<dbReference type="EMBL" id="FOQE01000021">
    <property type="protein sequence ID" value="SFH76638.1"/>
    <property type="molecule type" value="Genomic_DNA"/>
</dbReference>
<dbReference type="GO" id="GO:0016740">
    <property type="term" value="F:transferase activity"/>
    <property type="evidence" value="ECO:0007669"/>
    <property type="project" value="UniProtKB-KW"/>
</dbReference>
<keyword evidence="4 8" id="KW-0812">Transmembrane</keyword>
<feature type="transmembrane region" description="Helical" evidence="8">
    <location>
        <begin position="78"/>
        <end position="98"/>
    </location>
</feature>
<evidence type="ECO:0000256" key="7">
    <source>
        <dbReference type="SAM" id="Coils"/>
    </source>
</evidence>
<keyword evidence="3" id="KW-1003">Cell membrane</keyword>
<keyword evidence="5 8" id="KW-1133">Transmembrane helix</keyword>
<dbReference type="RefSeq" id="WP_092092651.1">
    <property type="nucleotide sequence ID" value="NZ_FOQE01000021.1"/>
</dbReference>
<dbReference type="SUPFAM" id="SSF53649">
    <property type="entry name" value="Alkaline phosphatase-like"/>
    <property type="match status" value="1"/>
</dbReference>
<evidence type="ECO:0000259" key="9">
    <source>
        <dbReference type="Pfam" id="PF00884"/>
    </source>
</evidence>
<sequence>MLGKETNSKRKIGKVLLYTFFAMGMAVLINLILQLFQLNFDIDHLMAQVFHSKTLLFFLSSAIIFTIILWFTALFGNLYLSFFVTLILSVVIGIANQQKLMFRGEPLYPSDFDLIKSLPFLLSMVSPWLIVLLSLLIIATTIISIFIYKKTTFKHTRVNYFIRSVIFVVASMLIYYVGQFNQPENYVKAYFDKNAYWTTFSQQMNYEGNGFIPGFLYNLNAPAVELPEGYSKESVKQVVKKYQQKAVEINNARNNQLEDINVVYIMNESFSDPLAIEGMTISKDPIPNTRKLMEENQSGKVLSQGYGGGTANNEFEALTGISMEPLASNITTPYIQLTKQIEQYPTILSYLKESNHFTTAIHPFNTTMYKRKDVYSSMGFDEFVNEDTMYHKEIKENNRYISDESAYKEIITRMEETDKKDFIHLVTMQNHTKYTGKYPNTPFHASGSADDEEAINYYQDLAYSDDALKDLLGYLDHFKEKTMVVFWGDHLPGFYGYDLMEKNGRQVMHETPLMIYTNYQYEEKSMETISPIFFVNHILSANKGKVTPYEALLFELEKKLPAFETGIYIEKDAGEMKEKRNQLSEETNELLSDYDKILYDLSVGSNYAEKLGFYNLSK</sequence>
<evidence type="ECO:0000256" key="1">
    <source>
        <dbReference type="ARBA" id="ARBA00004651"/>
    </source>
</evidence>
<keyword evidence="11" id="KW-1185">Reference proteome</keyword>
<dbReference type="Proteomes" id="UP000198668">
    <property type="component" value="Unassembled WGS sequence"/>
</dbReference>
<dbReference type="Pfam" id="PF00884">
    <property type="entry name" value="Sulfatase"/>
    <property type="match status" value="1"/>
</dbReference>
<dbReference type="PANTHER" id="PTHR47371">
    <property type="entry name" value="LIPOTEICHOIC ACID SYNTHASE"/>
    <property type="match status" value="1"/>
</dbReference>
<accession>A0A1I3CQJ9</accession>
<feature type="transmembrane region" description="Helical" evidence="8">
    <location>
        <begin position="160"/>
        <end position="178"/>
    </location>
</feature>
<organism evidence="10 11">
    <name type="scientific">Pisciglobus halotolerans</name>
    <dbReference type="NCBI Taxonomy" id="745365"/>
    <lineage>
        <taxon>Bacteria</taxon>
        <taxon>Bacillati</taxon>
        <taxon>Bacillota</taxon>
        <taxon>Bacilli</taxon>
        <taxon>Lactobacillales</taxon>
        <taxon>Carnobacteriaceae</taxon>
    </lineage>
</organism>
<gene>
    <name evidence="10" type="ORF">SAMN04489868_12114</name>
</gene>
<dbReference type="CDD" id="cd16015">
    <property type="entry name" value="LTA_synthase"/>
    <property type="match status" value="1"/>
</dbReference>
<dbReference type="InterPro" id="IPR050448">
    <property type="entry name" value="OpgB/LTA_synthase_biosynth"/>
</dbReference>
<evidence type="ECO:0000256" key="2">
    <source>
        <dbReference type="ARBA" id="ARBA00004936"/>
    </source>
</evidence>
<dbReference type="PANTHER" id="PTHR47371:SF3">
    <property type="entry name" value="PHOSPHOGLYCEROL TRANSFERASE I"/>
    <property type="match status" value="1"/>
</dbReference>
<name>A0A1I3CQJ9_9LACT</name>
<evidence type="ECO:0000256" key="8">
    <source>
        <dbReference type="SAM" id="Phobius"/>
    </source>
</evidence>
<keyword evidence="6 8" id="KW-0472">Membrane</keyword>
<feature type="domain" description="Sulfatase N-terminal" evidence="9">
    <location>
        <begin position="261"/>
        <end position="541"/>
    </location>
</feature>
<evidence type="ECO:0000256" key="3">
    <source>
        <dbReference type="ARBA" id="ARBA00022475"/>
    </source>
</evidence>
<evidence type="ECO:0000256" key="4">
    <source>
        <dbReference type="ARBA" id="ARBA00022692"/>
    </source>
</evidence>
<keyword evidence="10" id="KW-0808">Transferase</keyword>
<feature type="transmembrane region" description="Helical" evidence="8">
    <location>
        <begin position="53"/>
        <end position="71"/>
    </location>
</feature>
<evidence type="ECO:0000256" key="5">
    <source>
        <dbReference type="ARBA" id="ARBA00022989"/>
    </source>
</evidence>
<evidence type="ECO:0000256" key="6">
    <source>
        <dbReference type="ARBA" id="ARBA00023136"/>
    </source>
</evidence>
<comment type="pathway">
    <text evidence="2">Cell wall biogenesis; lipoteichoic acid biosynthesis.</text>
</comment>
<dbReference type="InterPro" id="IPR017850">
    <property type="entry name" value="Alkaline_phosphatase_core_sf"/>
</dbReference>
<dbReference type="GO" id="GO:0005886">
    <property type="term" value="C:plasma membrane"/>
    <property type="evidence" value="ECO:0007669"/>
    <property type="project" value="UniProtKB-SubCell"/>
</dbReference>
<reference evidence="10 11" key="1">
    <citation type="submission" date="2016-10" db="EMBL/GenBank/DDBJ databases">
        <authorList>
            <person name="de Groot N.N."/>
        </authorList>
    </citation>
    <scope>NUCLEOTIDE SEQUENCE [LARGE SCALE GENOMIC DNA]</scope>
    <source>
        <strain evidence="10 11">DSM 27630</strain>
    </source>
</reference>
<evidence type="ECO:0000313" key="11">
    <source>
        <dbReference type="Proteomes" id="UP000198668"/>
    </source>
</evidence>
<dbReference type="OrthoDB" id="243547at2"/>
<protein>
    <submittedName>
        <fullName evidence="10">Phosphoglycerol transferase MdoB</fullName>
    </submittedName>
</protein>
<keyword evidence="7" id="KW-0175">Coiled coil</keyword>